<accession>A0AAN4YIW3</accession>
<feature type="compositionally biased region" description="Low complexity" evidence="1">
    <location>
        <begin position="11"/>
        <end position="24"/>
    </location>
</feature>
<evidence type="ECO:0000313" key="2">
    <source>
        <dbReference type="EMBL" id="GMG29680.1"/>
    </source>
</evidence>
<gene>
    <name evidence="2" type="ORF">Aory04_000590300</name>
</gene>
<comment type="caution">
    <text evidence="2">The sequence shown here is derived from an EMBL/GenBank/DDBJ whole genome shotgun (WGS) entry which is preliminary data.</text>
</comment>
<name>A0AAN4YIW3_ASPOZ</name>
<organism evidence="2 3">
    <name type="scientific">Aspergillus oryzae</name>
    <name type="common">Yellow koji mold</name>
    <dbReference type="NCBI Taxonomy" id="5062"/>
    <lineage>
        <taxon>Eukaryota</taxon>
        <taxon>Fungi</taxon>
        <taxon>Dikarya</taxon>
        <taxon>Ascomycota</taxon>
        <taxon>Pezizomycotina</taxon>
        <taxon>Eurotiomycetes</taxon>
        <taxon>Eurotiomycetidae</taxon>
        <taxon>Eurotiales</taxon>
        <taxon>Aspergillaceae</taxon>
        <taxon>Aspergillus</taxon>
        <taxon>Aspergillus subgen. Circumdati</taxon>
    </lineage>
</organism>
<reference evidence="2" key="1">
    <citation type="submission" date="2023-04" db="EMBL/GenBank/DDBJ databases">
        <title>Aspergillus oryzae NBRC 4228.</title>
        <authorList>
            <person name="Ichikawa N."/>
            <person name="Sato H."/>
            <person name="Tonouchi N."/>
        </authorList>
    </citation>
    <scope>NUCLEOTIDE SEQUENCE</scope>
    <source>
        <strain evidence="2">NBRC 4228</strain>
    </source>
</reference>
<feature type="region of interest" description="Disordered" evidence="1">
    <location>
        <begin position="1"/>
        <end position="90"/>
    </location>
</feature>
<sequence>MGASTDKKLVKPFTTTPTTQTIQQRPKRKRKEHTIQIRPGNGKRIRRKENGNNPPVPEHADELERLAPLPEAPLGLGKALRGADETGETDEAVGCCAGDTGCGDERCECHIGGEERAGDQGCYGPDDDHGVAGLAVVDFRDP</sequence>
<feature type="compositionally biased region" description="Low complexity" evidence="1">
    <location>
        <begin position="66"/>
        <end position="80"/>
    </location>
</feature>
<dbReference type="EMBL" id="BSYA01000060">
    <property type="protein sequence ID" value="GMG29680.1"/>
    <property type="molecule type" value="Genomic_DNA"/>
</dbReference>
<evidence type="ECO:0000313" key="3">
    <source>
        <dbReference type="Proteomes" id="UP001165205"/>
    </source>
</evidence>
<dbReference type="AlphaFoldDB" id="A0AAN4YIW3"/>
<proteinExistence type="predicted"/>
<dbReference type="Proteomes" id="UP001165205">
    <property type="component" value="Unassembled WGS sequence"/>
</dbReference>
<evidence type="ECO:0000256" key="1">
    <source>
        <dbReference type="SAM" id="MobiDB-lite"/>
    </source>
</evidence>
<protein>
    <submittedName>
        <fullName evidence="2">Unnamed protein product</fullName>
    </submittedName>
</protein>